<dbReference type="PANTHER" id="PTHR33751:SF9">
    <property type="entry name" value="CYTOCHROME C4"/>
    <property type="match status" value="1"/>
</dbReference>
<dbReference type="GO" id="GO:0009055">
    <property type="term" value="F:electron transfer activity"/>
    <property type="evidence" value="ECO:0007669"/>
    <property type="project" value="InterPro"/>
</dbReference>
<sequence>MGKKNFSIFLGVSIFLLASSVAQATSDGDPEAGRQKTDRMNCAGCHGIPGYNNAYPTYPVPKLGGQHAEYIVSALQAYKSGTRKHPPMEGTASGLSEQDMLDIAAFLASK</sequence>
<dbReference type="PANTHER" id="PTHR33751">
    <property type="entry name" value="CBB3-TYPE CYTOCHROME C OXIDASE SUBUNIT FIXP"/>
    <property type="match status" value="1"/>
</dbReference>
<keyword evidence="2 6" id="KW-0349">Heme</keyword>
<dbReference type="Gene3D" id="1.10.760.10">
    <property type="entry name" value="Cytochrome c-like domain"/>
    <property type="match status" value="1"/>
</dbReference>
<evidence type="ECO:0000313" key="10">
    <source>
        <dbReference type="Proteomes" id="UP000243679"/>
    </source>
</evidence>
<evidence type="ECO:0000256" key="2">
    <source>
        <dbReference type="ARBA" id="ARBA00022617"/>
    </source>
</evidence>
<keyword evidence="4" id="KW-0249">Electron transport</keyword>
<evidence type="ECO:0000256" key="5">
    <source>
        <dbReference type="ARBA" id="ARBA00023004"/>
    </source>
</evidence>
<protein>
    <submittedName>
        <fullName evidence="9">Cytochrome c class I</fullName>
    </submittedName>
</protein>
<dbReference type="Proteomes" id="UP000243679">
    <property type="component" value="Chromosome"/>
</dbReference>
<dbReference type="InterPro" id="IPR009056">
    <property type="entry name" value="Cyt_c-like_dom"/>
</dbReference>
<dbReference type="OrthoDB" id="9796421at2"/>
<evidence type="ECO:0000256" key="6">
    <source>
        <dbReference type="PROSITE-ProRule" id="PRU00433"/>
    </source>
</evidence>
<reference evidence="9 10" key="1">
    <citation type="journal article" date="2017" name="ISME J.">
        <title>An acid-tolerant ammonia-oxidizing ?-proteobacterium from soil.</title>
        <authorList>
            <person name="Hayatsu M."/>
            <person name="Tago K."/>
            <person name="Uchiyama I."/>
            <person name="Toyoda A."/>
            <person name="Wang Y."/>
            <person name="Shimomura Y."/>
            <person name="Okubo T."/>
            <person name="Kurisu F."/>
            <person name="Hirono Y."/>
            <person name="Nonaka K."/>
            <person name="Akiyama H."/>
            <person name="Itoh T."/>
            <person name="Takami H."/>
        </authorList>
    </citation>
    <scope>NUCLEOTIDE SEQUENCE [LARGE SCALE GENOMIC DNA]</scope>
    <source>
        <strain evidence="9 10">TAO100</strain>
    </source>
</reference>
<evidence type="ECO:0000259" key="8">
    <source>
        <dbReference type="PROSITE" id="PS51007"/>
    </source>
</evidence>
<dbReference type="RefSeq" id="WP_096526081.1">
    <property type="nucleotide sequence ID" value="NZ_AP014836.1"/>
</dbReference>
<evidence type="ECO:0000256" key="3">
    <source>
        <dbReference type="ARBA" id="ARBA00022723"/>
    </source>
</evidence>
<gene>
    <name evidence="9" type="ORF">TAO_0043</name>
</gene>
<dbReference type="AlphaFoldDB" id="A0A1Q2SJW3"/>
<dbReference type="KEGG" id="ntt:TAO_0043"/>
<dbReference type="SUPFAM" id="SSF46626">
    <property type="entry name" value="Cytochrome c"/>
    <property type="match status" value="1"/>
</dbReference>
<proteinExistence type="predicted"/>
<dbReference type="PROSITE" id="PS51007">
    <property type="entry name" value="CYTC"/>
    <property type="match status" value="1"/>
</dbReference>
<dbReference type="InterPro" id="IPR036909">
    <property type="entry name" value="Cyt_c-like_dom_sf"/>
</dbReference>
<evidence type="ECO:0000256" key="1">
    <source>
        <dbReference type="ARBA" id="ARBA00022448"/>
    </source>
</evidence>
<evidence type="ECO:0000256" key="4">
    <source>
        <dbReference type="ARBA" id="ARBA00022982"/>
    </source>
</evidence>
<dbReference type="GO" id="GO:0046872">
    <property type="term" value="F:metal ion binding"/>
    <property type="evidence" value="ECO:0007669"/>
    <property type="project" value="UniProtKB-KW"/>
</dbReference>
<dbReference type="GO" id="GO:0020037">
    <property type="term" value="F:heme binding"/>
    <property type="evidence" value="ECO:0007669"/>
    <property type="project" value="InterPro"/>
</dbReference>
<keyword evidence="7" id="KW-0732">Signal</keyword>
<organism evidence="9 10">
    <name type="scientific">Candidatus Nitrosoglobus terrae</name>
    <dbReference type="NCBI Taxonomy" id="1630141"/>
    <lineage>
        <taxon>Bacteria</taxon>
        <taxon>Pseudomonadati</taxon>
        <taxon>Pseudomonadota</taxon>
        <taxon>Gammaproteobacteria</taxon>
        <taxon>Chromatiales</taxon>
        <taxon>Chromatiaceae</taxon>
        <taxon>Candidatus Nitrosoglobus</taxon>
    </lineage>
</organism>
<keyword evidence="5 6" id="KW-0408">Iron</keyword>
<evidence type="ECO:0000256" key="7">
    <source>
        <dbReference type="SAM" id="SignalP"/>
    </source>
</evidence>
<keyword evidence="10" id="KW-1185">Reference proteome</keyword>
<keyword evidence="3 6" id="KW-0479">Metal-binding</keyword>
<evidence type="ECO:0000313" key="9">
    <source>
        <dbReference type="EMBL" id="BAW79413.1"/>
    </source>
</evidence>
<dbReference type="EMBL" id="AP014836">
    <property type="protein sequence ID" value="BAW79413.1"/>
    <property type="molecule type" value="Genomic_DNA"/>
</dbReference>
<feature type="chain" id="PRO_5013156963" evidence="7">
    <location>
        <begin position="25"/>
        <end position="110"/>
    </location>
</feature>
<keyword evidence="1" id="KW-0813">Transport</keyword>
<feature type="domain" description="Cytochrome c" evidence="8">
    <location>
        <begin position="28"/>
        <end position="110"/>
    </location>
</feature>
<dbReference type="InterPro" id="IPR050597">
    <property type="entry name" value="Cytochrome_c_Oxidase_Subunit"/>
</dbReference>
<name>A0A1Q2SJW3_9GAMM</name>
<feature type="signal peptide" evidence="7">
    <location>
        <begin position="1"/>
        <end position="24"/>
    </location>
</feature>
<dbReference type="Pfam" id="PF00034">
    <property type="entry name" value="Cytochrom_C"/>
    <property type="match status" value="1"/>
</dbReference>
<accession>A0A1Q2SJW3</accession>